<dbReference type="AlphaFoldDB" id="A0A1F4V1K7"/>
<comment type="caution">
    <text evidence="1">The sequence shown here is derived from an EMBL/GenBank/DDBJ whole genome shotgun (WGS) entry which is preliminary data.</text>
</comment>
<sequence length="139" mass="14468">MIMLTNKIAKVAIEDAQKEAEGLGIKISIAVVDEHGIIVNLAKMDGAFVVSPEFAYQKAYTSATLGLPTADIAKYSIPGSPYYNIVNILPGKLTTIEGGLPVIIDGNVVGGVGVGGSSDVTQDTLCAKKAVEILKAHIK</sequence>
<dbReference type="Proteomes" id="UP000178771">
    <property type="component" value="Unassembled WGS sequence"/>
</dbReference>
<dbReference type="STRING" id="1802624.A2982_02395"/>
<protein>
    <recommendedName>
        <fullName evidence="3">Cobalamin adenosyltransferase</fullName>
    </recommendedName>
</protein>
<dbReference type="InterPro" id="IPR005624">
    <property type="entry name" value="PduO/GlcC-like"/>
</dbReference>
<dbReference type="Pfam" id="PF03928">
    <property type="entry name" value="HbpS-like"/>
    <property type="match status" value="1"/>
</dbReference>
<dbReference type="PANTHER" id="PTHR34309:SF1">
    <property type="entry name" value="PROTEIN GLCG"/>
    <property type="match status" value="1"/>
</dbReference>
<evidence type="ECO:0008006" key="3">
    <source>
        <dbReference type="Google" id="ProtNLM"/>
    </source>
</evidence>
<name>A0A1F4V1K7_UNCKA</name>
<dbReference type="PANTHER" id="PTHR34309">
    <property type="entry name" value="SLR1406 PROTEIN"/>
    <property type="match status" value="1"/>
</dbReference>
<proteinExistence type="predicted"/>
<organism evidence="1 2">
    <name type="scientific">candidate division WWE3 bacterium RIFCSPLOWO2_01_FULL_39_13</name>
    <dbReference type="NCBI Taxonomy" id="1802624"/>
    <lineage>
        <taxon>Bacteria</taxon>
        <taxon>Katanobacteria</taxon>
    </lineage>
</organism>
<accession>A0A1F4V1K7</accession>
<dbReference type="EMBL" id="MEVH01000031">
    <property type="protein sequence ID" value="OGC51095.1"/>
    <property type="molecule type" value="Genomic_DNA"/>
</dbReference>
<dbReference type="InterPro" id="IPR038084">
    <property type="entry name" value="PduO/GlcC-like_sf"/>
</dbReference>
<gene>
    <name evidence="1" type="ORF">A2982_02395</name>
</gene>
<evidence type="ECO:0000313" key="1">
    <source>
        <dbReference type="EMBL" id="OGC51095.1"/>
    </source>
</evidence>
<dbReference type="Gene3D" id="3.30.450.150">
    <property type="entry name" value="Haem-degrading domain"/>
    <property type="match status" value="1"/>
</dbReference>
<dbReference type="SUPFAM" id="SSF143744">
    <property type="entry name" value="GlcG-like"/>
    <property type="match status" value="1"/>
</dbReference>
<dbReference type="InterPro" id="IPR052517">
    <property type="entry name" value="GlcG_carb_metab_protein"/>
</dbReference>
<reference evidence="1 2" key="1">
    <citation type="journal article" date="2016" name="Nat. Commun.">
        <title>Thousands of microbial genomes shed light on interconnected biogeochemical processes in an aquifer system.</title>
        <authorList>
            <person name="Anantharaman K."/>
            <person name="Brown C.T."/>
            <person name="Hug L.A."/>
            <person name="Sharon I."/>
            <person name="Castelle C.J."/>
            <person name="Probst A.J."/>
            <person name="Thomas B.C."/>
            <person name="Singh A."/>
            <person name="Wilkins M.J."/>
            <person name="Karaoz U."/>
            <person name="Brodie E.L."/>
            <person name="Williams K.H."/>
            <person name="Hubbard S.S."/>
            <person name="Banfield J.F."/>
        </authorList>
    </citation>
    <scope>NUCLEOTIDE SEQUENCE [LARGE SCALE GENOMIC DNA]</scope>
</reference>
<evidence type="ECO:0000313" key="2">
    <source>
        <dbReference type="Proteomes" id="UP000178771"/>
    </source>
</evidence>